<evidence type="ECO:0000256" key="1">
    <source>
        <dbReference type="SAM" id="Phobius"/>
    </source>
</evidence>
<sequence>MVKWGQGDFFVAGAGATFSQRHLPTPCCDKIAARHCTCDAYRHLVAPGNFFLWNKLLITVCIGCLTLMSVGIIQSA</sequence>
<keyword evidence="1" id="KW-0472">Membrane</keyword>
<protein>
    <submittedName>
        <fullName evidence="2">Uncharacterized protein</fullName>
    </submittedName>
</protein>
<gene>
    <name evidence="2" type="ORF">MBAV_003154</name>
</gene>
<keyword evidence="3" id="KW-1185">Reference proteome</keyword>
<reference evidence="2 3" key="1">
    <citation type="submission" date="2015-02" db="EMBL/GenBank/DDBJ databases">
        <title>Single-cell genomics of uncultivated deep-branching MTB reveals a conserved set of magnetosome genes.</title>
        <authorList>
            <person name="Kolinko S."/>
            <person name="Richter M."/>
            <person name="Glockner F.O."/>
            <person name="Brachmann A."/>
            <person name="Schuler D."/>
        </authorList>
    </citation>
    <scope>NUCLEOTIDE SEQUENCE [LARGE SCALE GENOMIC DNA]</scope>
    <source>
        <strain evidence="2">TM-1</strain>
    </source>
</reference>
<evidence type="ECO:0000313" key="3">
    <source>
        <dbReference type="Proteomes" id="UP000033423"/>
    </source>
</evidence>
<keyword evidence="1" id="KW-1133">Transmembrane helix</keyword>
<proteinExistence type="predicted"/>
<comment type="caution">
    <text evidence="2">The sequence shown here is derived from an EMBL/GenBank/DDBJ whole genome shotgun (WGS) entry which is preliminary data.</text>
</comment>
<evidence type="ECO:0000313" key="2">
    <source>
        <dbReference type="EMBL" id="KJU84651.1"/>
    </source>
</evidence>
<dbReference type="AlphaFoldDB" id="A0A0F3GRX0"/>
<dbReference type="EMBL" id="LACI01001347">
    <property type="protein sequence ID" value="KJU84651.1"/>
    <property type="molecule type" value="Genomic_DNA"/>
</dbReference>
<accession>A0A0F3GRX0</accession>
<feature type="transmembrane region" description="Helical" evidence="1">
    <location>
        <begin position="51"/>
        <end position="73"/>
    </location>
</feature>
<organism evidence="2 3">
    <name type="scientific">Candidatus Magnetobacterium bavaricum</name>
    <dbReference type="NCBI Taxonomy" id="29290"/>
    <lineage>
        <taxon>Bacteria</taxon>
        <taxon>Pseudomonadati</taxon>
        <taxon>Nitrospirota</taxon>
        <taxon>Thermodesulfovibrionia</taxon>
        <taxon>Thermodesulfovibrionales</taxon>
        <taxon>Candidatus Magnetobacteriaceae</taxon>
        <taxon>Candidatus Magnetobacterium</taxon>
    </lineage>
</organism>
<keyword evidence="1" id="KW-0812">Transmembrane</keyword>
<name>A0A0F3GRX0_9BACT</name>
<dbReference type="Proteomes" id="UP000033423">
    <property type="component" value="Unassembled WGS sequence"/>
</dbReference>